<evidence type="ECO:0000256" key="2">
    <source>
        <dbReference type="ARBA" id="ARBA00022517"/>
    </source>
</evidence>
<dbReference type="InterPro" id="IPR009000">
    <property type="entry name" value="Transl_B-barrel_sf"/>
</dbReference>
<comment type="function">
    <text evidence="7">Required for ribosome biogenesis. Part of a complex which catalyzes pseudouridylation of rRNA. This involves the isomerization of uridine such that the ribose is subsequently attached to C5, instead of the normal N1. Pseudouridine ("psi") residues may serve to stabilize the conformation of rRNAs.</text>
</comment>
<dbReference type="GO" id="GO:0000493">
    <property type="term" value="P:box H/ACA snoRNP assembly"/>
    <property type="evidence" value="ECO:0007669"/>
    <property type="project" value="InterPro"/>
</dbReference>
<dbReference type="EMBL" id="BQMJ01000001">
    <property type="protein sequence ID" value="GJQ08325.1"/>
    <property type="molecule type" value="Genomic_DNA"/>
</dbReference>
<feature type="compositionally biased region" description="Polar residues" evidence="8">
    <location>
        <begin position="1"/>
        <end position="10"/>
    </location>
</feature>
<comment type="subunit">
    <text evidence="7">Component of the small nucleolar ribonucleoprotein particles containing H/ACA-type snoRNAs (H/ACA snoRNPs).</text>
</comment>
<keyword evidence="10" id="KW-1185">Reference proteome</keyword>
<feature type="compositionally biased region" description="Low complexity" evidence="8">
    <location>
        <begin position="37"/>
        <end position="47"/>
    </location>
</feature>
<reference evidence="9" key="1">
    <citation type="journal article" date="2022" name="Proc. Natl. Acad. Sci. U.S.A.">
        <title>Life cycle and functional genomics of the unicellular red alga Galdieria for elucidating algal and plant evolution and industrial use.</title>
        <authorList>
            <person name="Hirooka S."/>
            <person name="Itabashi T."/>
            <person name="Ichinose T.M."/>
            <person name="Onuma R."/>
            <person name="Fujiwara T."/>
            <person name="Yamashita S."/>
            <person name="Jong L.W."/>
            <person name="Tomita R."/>
            <person name="Iwane A.H."/>
            <person name="Miyagishima S.Y."/>
        </authorList>
    </citation>
    <scope>NUCLEOTIDE SEQUENCE</scope>
    <source>
        <strain evidence="9">NBRC 102759</strain>
    </source>
</reference>
<evidence type="ECO:0000313" key="9">
    <source>
        <dbReference type="EMBL" id="GJQ08325.1"/>
    </source>
</evidence>
<organism evidence="9 10">
    <name type="scientific">Galdieria partita</name>
    <dbReference type="NCBI Taxonomy" id="83374"/>
    <lineage>
        <taxon>Eukaryota</taxon>
        <taxon>Rhodophyta</taxon>
        <taxon>Bangiophyceae</taxon>
        <taxon>Galdieriales</taxon>
        <taxon>Galdieriaceae</taxon>
        <taxon>Galdieria</taxon>
    </lineage>
</organism>
<feature type="compositionally biased region" description="Basic and acidic residues" evidence="8">
    <location>
        <begin position="259"/>
        <end position="274"/>
    </location>
</feature>
<feature type="region of interest" description="Disordered" evidence="8">
    <location>
        <begin position="212"/>
        <end position="239"/>
    </location>
</feature>
<comment type="caution">
    <text evidence="9">The sequence shown here is derived from an EMBL/GenBank/DDBJ whole genome shotgun (WGS) entry which is preliminary data.</text>
</comment>
<accession>A0A9C7PPY0</accession>
<evidence type="ECO:0000256" key="5">
    <source>
        <dbReference type="ARBA" id="ARBA00022884"/>
    </source>
</evidence>
<gene>
    <name evidence="9" type="ORF">GpartN1_g116.t1</name>
</gene>
<proteinExistence type="inferred from homology"/>
<feature type="region of interest" description="Disordered" evidence="8">
    <location>
        <begin position="1"/>
        <end position="48"/>
    </location>
</feature>
<comment type="similarity">
    <text evidence="1">Belongs to the NAF1 family.</text>
</comment>
<dbReference type="OrthoDB" id="6011at2759"/>
<evidence type="ECO:0000256" key="1">
    <source>
        <dbReference type="ARBA" id="ARBA00009801"/>
    </source>
</evidence>
<keyword evidence="2 7" id="KW-0690">Ribosome biogenesis</keyword>
<keyword evidence="6 7" id="KW-0539">Nucleus</keyword>
<dbReference type="InterPro" id="IPR040309">
    <property type="entry name" value="Naf1"/>
</dbReference>
<reference evidence="9" key="2">
    <citation type="submission" date="2022-01" db="EMBL/GenBank/DDBJ databases">
        <authorList>
            <person name="Hirooka S."/>
            <person name="Miyagishima S.Y."/>
        </authorList>
    </citation>
    <scope>NUCLEOTIDE SEQUENCE</scope>
    <source>
        <strain evidence="9">NBRC 102759</strain>
    </source>
</reference>
<feature type="region of interest" description="Disordered" evidence="8">
    <location>
        <begin position="259"/>
        <end position="281"/>
    </location>
</feature>
<name>A0A9C7PPY0_9RHOD</name>
<keyword evidence="4" id="KW-0597">Phosphoprotein</keyword>
<evidence type="ECO:0000256" key="3">
    <source>
        <dbReference type="ARBA" id="ARBA00022552"/>
    </source>
</evidence>
<dbReference type="InterPro" id="IPR007504">
    <property type="entry name" value="H/ACA_rnp_Gar1/Naf1"/>
</dbReference>
<dbReference type="GO" id="GO:0006364">
    <property type="term" value="P:rRNA processing"/>
    <property type="evidence" value="ECO:0007669"/>
    <property type="project" value="UniProtKB-KW"/>
</dbReference>
<feature type="compositionally biased region" description="Basic and acidic residues" evidence="8">
    <location>
        <begin position="228"/>
        <end position="239"/>
    </location>
</feature>
<dbReference type="PANTHER" id="PTHR31633">
    <property type="entry name" value="H/ACA RIBONUCLEOPROTEIN COMPLEX NON-CORE SUBUNIT NAF1"/>
    <property type="match status" value="1"/>
</dbReference>
<keyword evidence="3 7" id="KW-0698">rRNA processing</keyword>
<evidence type="ECO:0000313" key="10">
    <source>
        <dbReference type="Proteomes" id="UP001061958"/>
    </source>
</evidence>
<keyword evidence="5 7" id="KW-0694">RNA-binding</keyword>
<evidence type="ECO:0000256" key="4">
    <source>
        <dbReference type="ARBA" id="ARBA00022553"/>
    </source>
</evidence>
<evidence type="ECO:0000256" key="6">
    <source>
        <dbReference type="ARBA" id="ARBA00023242"/>
    </source>
</evidence>
<dbReference type="GO" id="GO:0003723">
    <property type="term" value="F:RNA binding"/>
    <property type="evidence" value="ECO:0007669"/>
    <property type="project" value="UniProtKB-KW"/>
</dbReference>
<dbReference type="AlphaFoldDB" id="A0A9C7PPY0"/>
<comment type="similarity">
    <text evidence="7">Belongs to the GAR1 family.</text>
</comment>
<dbReference type="GO" id="GO:0001522">
    <property type="term" value="P:pseudouridine synthesis"/>
    <property type="evidence" value="ECO:0007669"/>
    <property type="project" value="InterPro"/>
</dbReference>
<dbReference type="Pfam" id="PF04410">
    <property type="entry name" value="Gar1"/>
    <property type="match status" value="1"/>
</dbReference>
<keyword evidence="7" id="KW-0687">Ribonucleoprotein</keyword>
<dbReference type="PANTHER" id="PTHR31633:SF1">
    <property type="entry name" value="H_ACA RIBONUCLEOPROTEIN COMPLEX NON-CORE SUBUNIT NAF1"/>
    <property type="match status" value="1"/>
</dbReference>
<dbReference type="InterPro" id="IPR038664">
    <property type="entry name" value="Gar1/Naf1_Cbf5-bd_sf"/>
</dbReference>
<evidence type="ECO:0000256" key="7">
    <source>
        <dbReference type="RuleBase" id="RU364004"/>
    </source>
</evidence>
<sequence>MSTTDSCFQSKSEETLESSYVRQQEVGVNERVEDSEYSSSSSDSSLSELEKILQGTEVFSHVSLVEDNEELTDTPPKTKNEFLPEELPFVEETFPLITPDFEIRPVGWLSTIVESFLVIESLEAEPVLDVGSLIVFEDRNPVGRVFDVFGPVKQPYYSIRVQSAAEKLKECVGKSVFFVVEYSRFVDTKNAYMKGSDASWYNDEEVPIELQECSDDESEKQSSKIRSGRMDEKADSKRHTKVLRNEKMKNCANQASMDERYDGSLNARTEDTKGAETFQEPRYLQSRTFPCLESLQVSKSLSNIPGLTRRSS</sequence>
<dbReference type="GO" id="GO:0005730">
    <property type="term" value="C:nucleolus"/>
    <property type="evidence" value="ECO:0007669"/>
    <property type="project" value="UniProtKB-SubCell"/>
</dbReference>
<comment type="subcellular location">
    <subcellularLocation>
        <location evidence="7">Nucleus</location>
        <location evidence="7">Nucleolus</location>
    </subcellularLocation>
</comment>
<evidence type="ECO:0000256" key="8">
    <source>
        <dbReference type="SAM" id="MobiDB-lite"/>
    </source>
</evidence>
<protein>
    <recommendedName>
        <fullName evidence="7">H/ACA ribonucleoprotein complex subunit</fullName>
    </recommendedName>
</protein>
<dbReference type="GO" id="GO:0005732">
    <property type="term" value="C:sno(s)RNA-containing ribonucleoprotein complex"/>
    <property type="evidence" value="ECO:0007669"/>
    <property type="project" value="InterPro"/>
</dbReference>
<dbReference type="Proteomes" id="UP001061958">
    <property type="component" value="Unassembled WGS sequence"/>
</dbReference>
<dbReference type="SUPFAM" id="SSF50447">
    <property type="entry name" value="Translation proteins"/>
    <property type="match status" value="1"/>
</dbReference>
<dbReference type="Gene3D" id="2.40.10.230">
    <property type="entry name" value="Probable tRNA pseudouridine synthase domain"/>
    <property type="match status" value="1"/>
</dbReference>